<reference evidence="1" key="1">
    <citation type="submission" date="2021-03" db="EMBL/GenBank/DDBJ databases">
        <title>Evolutionary priming and transition to the ectomycorrhizal habit in an iconic lineage of mushroom-forming fungi: is preadaptation a requirement?</title>
        <authorList>
            <consortium name="DOE Joint Genome Institute"/>
            <person name="Looney B.P."/>
            <person name="Miyauchi S."/>
            <person name="Morin E."/>
            <person name="Drula E."/>
            <person name="Courty P.E."/>
            <person name="Chicoki N."/>
            <person name="Fauchery L."/>
            <person name="Kohler A."/>
            <person name="Kuo A."/>
            <person name="LaButti K."/>
            <person name="Pangilinan J."/>
            <person name="Lipzen A."/>
            <person name="Riley R."/>
            <person name="Andreopoulos W."/>
            <person name="He G."/>
            <person name="Johnson J."/>
            <person name="Barry K.W."/>
            <person name="Grigoriev I.V."/>
            <person name="Nagy L."/>
            <person name="Hibbett D."/>
            <person name="Henrissat B."/>
            <person name="Matheny P.B."/>
            <person name="Labbe J."/>
            <person name="Martin A.F."/>
        </authorList>
    </citation>
    <scope>NUCLEOTIDE SEQUENCE</scope>
    <source>
        <strain evidence="1">BPL698</strain>
    </source>
</reference>
<sequence length="204" mass="22968">MDVADIPRVYNELGLENLVQVTCLLSLPPLPIAWQASSSRSVHSHTLVGPLGRGKGERQTQKRLPLADCHSEERNERGGSPAILRPIILPSFLLALPRYGRELSSEDPSLTACDDHVFLESRYLITRPRGHDVSNRLKSTMIIMALTDEVNRSHHNFWSGRPNLVQSWRCGHSSYSSFDPCHGRNTLDEIHCGGWRGFPALQRR</sequence>
<comment type="caution">
    <text evidence="1">The sequence shown here is derived from an EMBL/GenBank/DDBJ whole genome shotgun (WGS) entry which is preliminary data.</text>
</comment>
<gene>
    <name evidence="1" type="ORF">F5148DRAFT_1228963</name>
</gene>
<organism evidence="1 2">
    <name type="scientific">Russula earlei</name>
    <dbReference type="NCBI Taxonomy" id="71964"/>
    <lineage>
        <taxon>Eukaryota</taxon>
        <taxon>Fungi</taxon>
        <taxon>Dikarya</taxon>
        <taxon>Basidiomycota</taxon>
        <taxon>Agaricomycotina</taxon>
        <taxon>Agaricomycetes</taxon>
        <taxon>Russulales</taxon>
        <taxon>Russulaceae</taxon>
        <taxon>Russula</taxon>
    </lineage>
</organism>
<keyword evidence="2" id="KW-1185">Reference proteome</keyword>
<evidence type="ECO:0000313" key="1">
    <source>
        <dbReference type="EMBL" id="KAI9454630.1"/>
    </source>
</evidence>
<accession>A0ACC0TZC7</accession>
<proteinExistence type="predicted"/>
<dbReference type="EMBL" id="JAGFNK010000269">
    <property type="protein sequence ID" value="KAI9454630.1"/>
    <property type="molecule type" value="Genomic_DNA"/>
</dbReference>
<evidence type="ECO:0000313" key="2">
    <source>
        <dbReference type="Proteomes" id="UP001207468"/>
    </source>
</evidence>
<protein>
    <submittedName>
        <fullName evidence="1">Uncharacterized protein</fullName>
    </submittedName>
</protein>
<dbReference type="Proteomes" id="UP001207468">
    <property type="component" value="Unassembled WGS sequence"/>
</dbReference>
<name>A0ACC0TZC7_9AGAM</name>